<dbReference type="EMBL" id="ASGP02000004">
    <property type="protein sequence ID" value="KAH9510936.1"/>
    <property type="molecule type" value="Genomic_DNA"/>
</dbReference>
<feature type="transmembrane region" description="Helical" evidence="1">
    <location>
        <begin position="46"/>
        <end position="67"/>
    </location>
</feature>
<evidence type="ECO:0000313" key="2">
    <source>
        <dbReference type="EMBL" id="KAH9510936.1"/>
    </source>
</evidence>
<feature type="transmembrane region" description="Helical" evidence="1">
    <location>
        <begin position="289"/>
        <end position="307"/>
    </location>
</feature>
<evidence type="ECO:0000256" key="1">
    <source>
        <dbReference type="SAM" id="Phobius"/>
    </source>
</evidence>
<comment type="caution">
    <text evidence="2">The sequence shown here is derived from an EMBL/GenBank/DDBJ whole genome shotgun (WGS) entry which is preliminary data.</text>
</comment>
<reference evidence="2" key="2">
    <citation type="journal article" date="2022" name="Res Sq">
        <title>Comparative Genomics Reveals Insights into the Divergent Evolution of Astigmatic Mites and Household Pest Adaptations.</title>
        <authorList>
            <person name="Xiong Q."/>
            <person name="Wan A.T.-Y."/>
            <person name="Liu X.-Y."/>
            <person name="Fung C.S.-H."/>
            <person name="Xiao X."/>
            <person name="Malainual N."/>
            <person name="Hou J."/>
            <person name="Wang L."/>
            <person name="Wang M."/>
            <person name="Yang K."/>
            <person name="Cui Y."/>
            <person name="Leung E."/>
            <person name="Nong W."/>
            <person name="Shin S.-K."/>
            <person name="Au S."/>
            <person name="Jeong K.Y."/>
            <person name="Chew F.T."/>
            <person name="Hui J."/>
            <person name="Leung T.F."/>
            <person name="Tungtrongchitr A."/>
            <person name="Zhong N."/>
            <person name="Liu Z."/>
            <person name="Tsui S."/>
        </authorList>
    </citation>
    <scope>NUCLEOTIDE SEQUENCE</scope>
    <source>
        <strain evidence="2">Derf</strain>
        <tissue evidence="2">Whole organism</tissue>
    </source>
</reference>
<keyword evidence="1" id="KW-0472">Membrane</keyword>
<feature type="transmembrane region" description="Helical" evidence="1">
    <location>
        <begin position="168"/>
        <end position="187"/>
    </location>
</feature>
<keyword evidence="1" id="KW-0812">Transmembrane</keyword>
<organism evidence="2 3">
    <name type="scientific">Dermatophagoides farinae</name>
    <name type="common">American house dust mite</name>
    <dbReference type="NCBI Taxonomy" id="6954"/>
    <lineage>
        <taxon>Eukaryota</taxon>
        <taxon>Metazoa</taxon>
        <taxon>Ecdysozoa</taxon>
        <taxon>Arthropoda</taxon>
        <taxon>Chelicerata</taxon>
        <taxon>Arachnida</taxon>
        <taxon>Acari</taxon>
        <taxon>Acariformes</taxon>
        <taxon>Sarcoptiformes</taxon>
        <taxon>Astigmata</taxon>
        <taxon>Psoroptidia</taxon>
        <taxon>Analgoidea</taxon>
        <taxon>Pyroglyphidae</taxon>
        <taxon>Dermatophagoidinae</taxon>
        <taxon>Dermatophagoides</taxon>
    </lineage>
</organism>
<keyword evidence="1" id="KW-1133">Transmembrane helix</keyword>
<evidence type="ECO:0000313" key="3">
    <source>
        <dbReference type="Proteomes" id="UP000790347"/>
    </source>
</evidence>
<accession>A0A922L2J3</accession>
<sequence>MKIKNIASFSLVKISHWIGPVTPVSYHQTIIRAIDCRQSSDYRYEFIIRTVIMLYTGLVAAFLALFIDRTDLYLMRLIHESFIFKLGFHPKFGKIMFSCHVLVIMFGLFIVYVRYKMPLSEKGEILIREVFTIYYNKGNIDSNGRGHLKDCDPVTLKRLKQIVQIGEFLMRFGPILYGIVATSYLLVLTYLESIQPPSNVAVIIFDYMIVVIGTITGRSIVSAAICIIFSYLTELIFFQYQFSYWNHVLNRINKHKDHMPPRWCRLLLHSFLQHHDFMIKWLFAVNNQINFIYCYVFVFLFPIHVIMSDLMVFHSNEFAFPNLLLIIIYVSNLTIWPSIIVAWLPIQLHRNIIQINQTLYTLLAIDERQKFRLMTFRCYLKLQTYTQRLTSKTIQIGINIGPFCVTHYLALKFVLSYISYFMFIHQLFQKS</sequence>
<gene>
    <name evidence="2" type="ORF">DERF_009426</name>
</gene>
<feature type="transmembrane region" description="Helical" evidence="1">
    <location>
        <begin position="207"/>
        <end position="232"/>
    </location>
</feature>
<reference evidence="2" key="1">
    <citation type="submission" date="2013-05" db="EMBL/GenBank/DDBJ databases">
        <authorList>
            <person name="Yim A.K.Y."/>
            <person name="Chan T.F."/>
            <person name="Ji K.M."/>
            <person name="Liu X.Y."/>
            <person name="Zhou J.W."/>
            <person name="Li R.Q."/>
            <person name="Yang K.Y."/>
            <person name="Li J."/>
            <person name="Li M."/>
            <person name="Law P.T.W."/>
            <person name="Wu Y.L."/>
            <person name="Cai Z.L."/>
            <person name="Qin H."/>
            <person name="Bao Y."/>
            <person name="Leung R.K.K."/>
            <person name="Ng P.K.S."/>
            <person name="Zou J."/>
            <person name="Zhong X.J."/>
            <person name="Ran P.X."/>
            <person name="Zhong N.S."/>
            <person name="Liu Z.G."/>
            <person name="Tsui S.K.W."/>
        </authorList>
    </citation>
    <scope>NUCLEOTIDE SEQUENCE</scope>
    <source>
        <strain evidence="2">Derf</strain>
        <tissue evidence="2">Whole organism</tissue>
    </source>
</reference>
<dbReference type="AlphaFoldDB" id="A0A922L2J3"/>
<dbReference type="OrthoDB" id="10479781at2759"/>
<feature type="transmembrane region" description="Helical" evidence="1">
    <location>
        <begin position="95"/>
        <end position="113"/>
    </location>
</feature>
<feature type="transmembrane region" description="Helical" evidence="1">
    <location>
        <begin position="319"/>
        <end position="344"/>
    </location>
</feature>
<protein>
    <submittedName>
        <fullName evidence="2">Uncharacterized protein</fullName>
    </submittedName>
</protein>
<keyword evidence="3" id="KW-1185">Reference proteome</keyword>
<proteinExistence type="predicted"/>
<name>A0A922L2J3_DERFA</name>
<dbReference type="Proteomes" id="UP000790347">
    <property type="component" value="Unassembled WGS sequence"/>
</dbReference>